<evidence type="ECO:0000313" key="2">
    <source>
        <dbReference type="EMBL" id="OON21875.1"/>
    </source>
</evidence>
<dbReference type="PROSITE" id="PS50835">
    <property type="entry name" value="IG_LIKE"/>
    <property type="match status" value="1"/>
</dbReference>
<reference evidence="2 3" key="1">
    <citation type="submission" date="2015-03" db="EMBL/GenBank/DDBJ databases">
        <title>Draft genome of the nematode, Opisthorchis viverrini.</title>
        <authorList>
            <person name="Mitreva M."/>
        </authorList>
    </citation>
    <scope>NUCLEOTIDE SEQUENCE [LARGE SCALE GENOMIC DNA]</scope>
    <source>
        <strain evidence="2">Khon Kaen</strain>
    </source>
</reference>
<dbReference type="Pfam" id="PF07686">
    <property type="entry name" value="V-set"/>
    <property type="match status" value="1"/>
</dbReference>
<protein>
    <recommendedName>
        <fullName evidence="1">Ig-like domain-containing protein</fullName>
    </recommendedName>
</protein>
<dbReference type="SUPFAM" id="SSF48726">
    <property type="entry name" value="Immunoglobulin"/>
    <property type="match status" value="1"/>
</dbReference>
<dbReference type="InterPro" id="IPR013783">
    <property type="entry name" value="Ig-like_fold"/>
</dbReference>
<dbReference type="InterPro" id="IPR003599">
    <property type="entry name" value="Ig_sub"/>
</dbReference>
<evidence type="ECO:0000313" key="3">
    <source>
        <dbReference type="Proteomes" id="UP000243686"/>
    </source>
</evidence>
<dbReference type="AlphaFoldDB" id="A0A1S8X569"/>
<evidence type="ECO:0000259" key="1">
    <source>
        <dbReference type="PROSITE" id="PS50835"/>
    </source>
</evidence>
<dbReference type="EMBL" id="KV891962">
    <property type="protein sequence ID" value="OON21875.1"/>
    <property type="molecule type" value="Genomic_DNA"/>
</dbReference>
<dbReference type="Gene3D" id="2.60.40.10">
    <property type="entry name" value="Immunoglobulins"/>
    <property type="match status" value="1"/>
</dbReference>
<feature type="domain" description="Ig-like" evidence="1">
    <location>
        <begin position="25"/>
        <end position="77"/>
    </location>
</feature>
<gene>
    <name evidence="2" type="ORF">X801_02227</name>
</gene>
<accession>A0A1S8X569</accession>
<feature type="non-terminal residue" evidence="2">
    <location>
        <position position="120"/>
    </location>
</feature>
<dbReference type="InterPro" id="IPR007110">
    <property type="entry name" value="Ig-like_dom"/>
</dbReference>
<sequence length="120" mass="14115">MAILKGLSWKEESEMQTIKGTYSKISWWRDGHMRELTLGLETSDPRYSLPRLSYQDWSLQIARARMDDSGIYICQINLEQILEKFYYVTVNPAKPSLMNYQPVVEHEFVKDEAVQHKSNL</sequence>
<dbReference type="SMART" id="SM00409">
    <property type="entry name" value="IG"/>
    <property type="match status" value="1"/>
</dbReference>
<dbReference type="InterPro" id="IPR013106">
    <property type="entry name" value="Ig_V-set"/>
</dbReference>
<keyword evidence="3" id="KW-1185">Reference proteome</keyword>
<organism evidence="2 3">
    <name type="scientific">Opisthorchis viverrini</name>
    <name type="common">Southeast Asian liver fluke</name>
    <dbReference type="NCBI Taxonomy" id="6198"/>
    <lineage>
        <taxon>Eukaryota</taxon>
        <taxon>Metazoa</taxon>
        <taxon>Spiralia</taxon>
        <taxon>Lophotrochozoa</taxon>
        <taxon>Platyhelminthes</taxon>
        <taxon>Trematoda</taxon>
        <taxon>Digenea</taxon>
        <taxon>Opisthorchiida</taxon>
        <taxon>Opisthorchiata</taxon>
        <taxon>Opisthorchiidae</taxon>
        <taxon>Opisthorchis</taxon>
    </lineage>
</organism>
<dbReference type="Proteomes" id="UP000243686">
    <property type="component" value="Unassembled WGS sequence"/>
</dbReference>
<name>A0A1S8X569_OPIVI</name>
<dbReference type="InterPro" id="IPR036179">
    <property type="entry name" value="Ig-like_dom_sf"/>
</dbReference>
<proteinExistence type="predicted"/>